<gene>
    <name evidence="1" type="ORF">K1T71_011551</name>
</gene>
<dbReference type="Proteomes" id="UP000824533">
    <property type="component" value="Linkage Group LG20"/>
</dbReference>
<proteinExistence type="predicted"/>
<keyword evidence="2" id="KW-1185">Reference proteome</keyword>
<evidence type="ECO:0000313" key="1">
    <source>
        <dbReference type="EMBL" id="KAJ0173375.1"/>
    </source>
</evidence>
<organism evidence="1 2">
    <name type="scientific">Dendrolimus kikuchii</name>
    <dbReference type="NCBI Taxonomy" id="765133"/>
    <lineage>
        <taxon>Eukaryota</taxon>
        <taxon>Metazoa</taxon>
        <taxon>Ecdysozoa</taxon>
        <taxon>Arthropoda</taxon>
        <taxon>Hexapoda</taxon>
        <taxon>Insecta</taxon>
        <taxon>Pterygota</taxon>
        <taxon>Neoptera</taxon>
        <taxon>Endopterygota</taxon>
        <taxon>Lepidoptera</taxon>
        <taxon>Glossata</taxon>
        <taxon>Ditrysia</taxon>
        <taxon>Bombycoidea</taxon>
        <taxon>Lasiocampidae</taxon>
        <taxon>Dendrolimus</taxon>
    </lineage>
</organism>
<accession>A0ACC1CP46</accession>
<dbReference type="EMBL" id="CM034406">
    <property type="protein sequence ID" value="KAJ0173375.1"/>
    <property type="molecule type" value="Genomic_DNA"/>
</dbReference>
<reference evidence="1 2" key="1">
    <citation type="journal article" date="2021" name="Front. Genet.">
        <title>Chromosome-Level Genome Assembly Reveals Significant Gene Expansion in the Toll and IMD Signaling Pathways of Dendrolimus kikuchii.</title>
        <authorList>
            <person name="Zhou J."/>
            <person name="Wu P."/>
            <person name="Xiong Z."/>
            <person name="Liu N."/>
            <person name="Zhao N."/>
            <person name="Ji M."/>
            <person name="Qiu Y."/>
            <person name="Yang B."/>
        </authorList>
    </citation>
    <scope>NUCLEOTIDE SEQUENCE [LARGE SCALE GENOMIC DNA]</scope>
    <source>
        <strain evidence="1">Ann1</strain>
    </source>
</reference>
<comment type="caution">
    <text evidence="1">The sequence shown here is derived from an EMBL/GenBank/DDBJ whole genome shotgun (WGS) entry which is preliminary data.</text>
</comment>
<protein>
    <submittedName>
        <fullName evidence="1">Uncharacterized protein</fullName>
    </submittedName>
</protein>
<sequence length="160" mass="18667">MLLEENRREEFLRNLSCVCQEEGFGQSTWTIDLCYLLKRYKIQHCMYTTMIGVNEDYRRQGYYNKIINMGPVITLVDAGLLVCDLCKHNKLKAEFRRCFGGGYTGHYVLLVGYNIRNNKILYRDPALPARLCAVSPFRLKQARLATGTDEDVIFVFNNYR</sequence>
<evidence type="ECO:0000313" key="2">
    <source>
        <dbReference type="Proteomes" id="UP000824533"/>
    </source>
</evidence>
<name>A0ACC1CP46_9NEOP</name>